<feature type="compositionally biased region" description="Low complexity" evidence="1">
    <location>
        <begin position="74"/>
        <end position="95"/>
    </location>
</feature>
<dbReference type="HOGENOM" id="CLU_2229583_0_0_1"/>
<feature type="non-terminal residue" evidence="2">
    <location>
        <position position="106"/>
    </location>
</feature>
<feature type="region of interest" description="Disordered" evidence="1">
    <location>
        <begin position="31"/>
        <end position="106"/>
    </location>
</feature>
<dbReference type="InParanoid" id="A0A0C3PAE1"/>
<reference evidence="2 3" key="1">
    <citation type="submission" date="2014-04" db="EMBL/GenBank/DDBJ databases">
        <authorList>
            <consortium name="DOE Joint Genome Institute"/>
            <person name="Kuo A."/>
            <person name="Kohler A."/>
            <person name="Costa M.D."/>
            <person name="Nagy L.G."/>
            <person name="Floudas D."/>
            <person name="Copeland A."/>
            <person name="Barry K.W."/>
            <person name="Cichocki N."/>
            <person name="Veneault-Fourrey C."/>
            <person name="LaButti K."/>
            <person name="Lindquist E.A."/>
            <person name="Lipzen A."/>
            <person name="Lundell T."/>
            <person name="Morin E."/>
            <person name="Murat C."/>
            <person name="Sun H."/>
            <person name="Tunlid A."/>
            <person name="Henrissat B."/>
            <person name="Grigoriev I.V."/>
            <person name="Hibbett D.S."/>
            <person name="Martin F."/>
            <person name="Nordberg H.P."/>
            <person name="Cantor M.N."/>
            <person name="Hua S.X."/>
        </authorList>
    </citation>
    <scope>NUCLEOTIDE SEQUENCE [LARGE SCALE GENOMIC DNA]</scope>
    <source>
        <strain evidence="2 3">Marx 270</strain>
    </source>
</reference>
<proteinExistence type="predicted"/>
<dbReference type="AlphaFoldDB" id="A0A0C3PAE1"/>
<gene>
    <name evidence="2" type="ORF">M404DRAFT_1000432</name>
</gene>
<dbReference type="EMBL" id="KN831970">
    <property type="protein sequence ID" value="KIO04559.1"/>
    <property type="molecule type" value="Genomic_DNA"/>
</dbReference>
<name>A0A0C3PAE1_PISTI</name>
<accession>A0A0C3PAE1</accession>
<evidence type="ECO:0000256" key="1">
    <source>
        <dbReference type="SAM" id="MobiDB-lite"/>
    </source>
</evidence>
<dbReference type="Proteomes" id="UP000054217">
    <property type="component" value="Unassembled WGS sequence"/>
</dbReference>
<feature type="compositionally biased region" description="Polar residues" evidence="1">
    <location>
        <begin position="34"/>
        <end position="45"/>
    </location>
</feature>
<keyword evidence="3" id="KW-1185">Reference proteome</keyword>
<reference evidence="3" key="2">
    <citation type="submission" date="2015-01" db="EMBL/GenBank/DDBJ databases">
        <title>Evolutionary Origins and Diversification of the Mycorrhizal Mutualists.</title>
        <authorList>
            <consortium name="DOE Joint Genome Institute"/>
            <consortium name="Mycorrhizal Genomics Consortium"/>
            <person name="Kohler A."/>
            <person name="Kuo A."/>
            <person name="Nagy L.G."/>
            <person name="Floudas D."/>
            <person name="Copeland A."/>
            <person name="Barry K.W."/>
            <person name="Cichocki N."/>
            <person name="Veneault-Fourrey C."/>
            <person name="LaButti K."/>
            <person name="Lindquist E.A."/>
            <person name="Lipzen A."/>
            <person name="Lundell T."/>
            <person name="Morin E."/>
            <person name="Murat C."/>
            <person name="Riley R."/>
            <person name="Ohm R."/>
            <person name="Sun H."/>
            <person name="Tunlid A."/>
            <person name="Henrissat B."/>
            <person name="Grigoriev I.V."/>
            <person name="Hibbett D.S."/>
            <person name="Martin F."/>
        </authorList>
    </citation>
    <scope>NUCLEOTIDE SEQUENCE [LARGE SCALE GENOMIC DNA]</scope>
    <source>
        <strain evidence="3">Marx 270</strain>
    </source>
</reference>
<evidence type="ECO:0000313" key="2">
    <source>
        <dbReference type="EMBL" id="KIO04559.1"/>
    </source>
</evidence>
<sequence length="106" mass="11735">MNEREEEIGAPGPILTRRRQYLLSWHTLLCRSRVNPTGQQTPSQSIRDERRRSTAAVTPHHTPTRGPGSTRRYSVAPEAAAPGGPASSQGSQSRGGYRRCDPRSRN</sequence>
<protein>
    <submittedName>
        <fullName evidence="2">Uncharacterized protein</fullName>
    </submittedName>
</protein>
<organism evidence="2 3">
    <name type="scientific">Pisolithus tinctorius Marx 270</name>
    <dbReference type="NCBI Taxonomy" id="870435"/>
    <lineage>
        <taxon>Eukaryota</taxon>
        <taxon>Fungi</taxon>
        <taxon>Dikarya</taxon>
        <taxon>Basidiomycota</taxon>
        <taxon>Agaricomycotina</taxon>
        <taxon>Agaricomycetes</taxon>
        <taxon>Agaricomycetidae</taxon>
        <taxon>Boletales</taxon>
        <taxon>Sclerodermatineae</taxon>
        <taxon>Pisolithaceae</taxon>
        <taxon>Pisolithus</taxon>
    </lineage>
</organism>
<evidence type="ECO:0000313" key="3">
    <source>
        <dbReference type="Proteomes" id="UP000054217"/>
    </source>
</evidence>